<keyword evidence="7" id="KW-1185">Reference proteome</keyword>
<proteinExistence type="inferred from homology"/>
<dbReference type="InterPro" id="IPR051799">
    <property type="entry name" value="NADH_flavin_oxidoreductase"/>
</dbReference>
<dbReference type="PANTHER" id="PTHR43656">
    <property type="entry name" value="BINDING OXIDOREDUCTASE, PUTATIVE (AFU_ORTHOLOGUE AFUA_2G08260)-RELATED"/>
    <property type="match status" value="1"/>
</dbReference>
<dbReference type="InterPro" id="IPR001155">
    <property type="entry name" value="OxRdtase_FMN_N"/>
</dbReference>
<dbReference type="PANTHER" id="PTHR43656:SF5">
    <property type="entry name" value="NADH:FLAVIN OXIDOREDUCTASE_NADH OXIDASE N-TERMINAL DOMAIN-CONTAINING PROTEIN"/>
    <property type="match status" value="1"/>
</dbReference>
<evidence type="ECO:0000313" key="7">
    <source>
        <dbReference type="Proteomes" id="UP000285146"/>
    </source>
</evidence>
<name>A0A423WUU3_9PEZI</name>
<evidence type="ECO:0000259" key="5">
    <source>
        <dbReference type="Pfam" id="PF00724"/>
    </source>
</evidence>
<dbReference type="AlphaFoldDB" id="A0A423WUU3"/>
<dbReference type="Pfam" id="PF00724">
    <property type="entry name" value="Oxidored_FMN"/>
    <property type="match status" value="1"/>
</dbReference>
<dbReference type="InParanoid" id="A0A423WUU3"/>
<evidence type="ECO:0000256" key="2">
    <source>
        <dbReference type="ARBA" id="ARBA00022630"/>
    </source>
</evidence>
<organism evidence="6 7">
    <name type="scientific">Cytospora leucostoma</name>
    <dbReference type="NCBI Taxonomy" id="1230097"/>
    <lineage>
        <taxon>Eukaryota</taxon>
        <taxon>Fungi</taxon>
        <taxon>Dikarya</taxon>
        <taxon>Ascomycota</taxon>
        <taxon>Pezizomycotina</taxon>
        <taxon>Sordariomycetes</taxon>
        <taxon>Sordariomycetidae</taxon>
        <taxon>Diaporthales</taxon>
        <taxon>Cytosporaceae</taxon>
        <taxon>Cytospora</taxon>
    </lineage>
</organism>
<sequence>MAPARFPTEDVDPSPLGQPLKFEFSGITAKNRFMKAAMTERESSWDPKNLEARGVPSPELINIYRRWGEGGFGLILTGNVMFEYDHLEAAGNPIIPVGEPAEGKRFEAFKELATAAKKHGSLIVAQLGHPGRQVSEKIQPHPISASDVQLEGTVMGMTFAKPRAMEKKDIERVIEGFAHAAEYAHKAGFDGVQLHGAHGYLLAQFLAPSTNKRTDEYGGSVLNRARIILEVADAIKARVKDESFVLGIKINSVEFQSGGFSSEDCATICEELEKHGFDFVELSGGTYEKAAAQPPKRESTKKREGFFLEFAEMIAPRLNKTKVYVVGGLRTVGAMVGALESVDGVSLGRPAAHEFDLPKKILEGKVKSAIQYKLDDQNFGLSNMAAGAQIKLVGRDREPLDMSQEKYSNVYFQSLEKGTKALADDKDGYKYGFIDIEGVELQPYGTAYPA</sequence>
<evidence type="ECO:0000256" key="3">
    <source>
        <dbReference type="ARBA" id="ARBA00022643"/>
    </source>
</evidence>
<dbReference type="Gene3D" id="3.20.20.70">
    <property type="entry name" value="Aldolase class I"/>
    <property type="match status" value="1"/>
</dbReference>
<feature type="domain" description="NADH:flavin oxidoreductase/NADH oxidase N-terminal" evidence="5">
    <location>
        <begin position="18"/>
        <end position="364"/>
    </location>
</feature>
<gene>
    <name evidence="6" type="ORF">VPNG_06652</name>
</gene>
<dbReference type="CDD" id="cd04733">
    <property type="entry name" value="OYE_like_2_FMN"/>
    <property type="match status" value="1"/>
</dbReference>
<keyword evidence="2" id="KW-0285">Flavoprotein</keyword>
<dbReference type="Proteomes" id="UP000285146">
    <property type="component" value="Unassembled WGS sequence"/>
</dbReference>
<accession>A0A423WUU3</accession>
<comment type="similarity">
    <text evidence="1">Belongs to the NADH:flavin oxidoreductase/NADH oxidase family.</text>
</comment>
<evidence type="ECO:0000313" key="6">
    <source>
        <dbReference type="EMBL" id="ROW07067.1"/>
    </source>
</evidence>
<dbReference type="OrthoDB" id="1663137at2759"/>
<comment type="caution">
    <text evidence="6">The sequence shown here is derived from an EMBL/GenBank/DDBJ whole genome shotgun (WGS) entry which is preliminary data.</text>
</comment>
<dbReference type="InterPro" id="IPR013785">
    <property type="entry name" value="Aldolase_TIM"/>
</dbReference>
<evidence type="ECO:0000256" key="4">
    <source>
        <dbReference type="ARBA" id="ARBA00023002"/>
    </source>
</evidence>
<keyword evidence="3" id="KW-0288">FMN</keyword>
<dbReference type="EMBL" id="LKEB01000040">
    <property type="protein sequence ID" value="ROW07067.1"/>
    <property type="molecule type" value="Genomic_DNA"/>
</dbReference>
<protein>
    <recommendedName>
        <fullName evidence="5">NADH:flavin oxidoreductase/NADH oxidase N-terminal domain-containing protein</fullName>
    </recommendedName>
</protein>
<keyword evidence="4" id="KW-0560">Oxidoreductase</keyword>
<dbReference type="GO" id="GO:0010181">
    <property type="term" value="F:FMN binding"/>
    <property type="evidence" value="ECO:0007669"/>
    <property type="project" value="InterPro"/>
</dbReference>
<reference evidence="6 7" key="1">
    <citation type="submission" date="2015-09" db="EMBL/GenBank/DDBJ databases">
        <title>Host preference determinants of Valsa canker pathogens revealed by comparative genomics.</title>
        <authorList>
            <person name="Yin Z."/>
            <person name="Huang L."/>
        </authorList>
    </citation>
    <scope>NUCLEOTIDE SEQUENCE [LARGE SCALE GENOMIC DNA]</scope>
    <source>
        <strain evidence="6 7">SXYLt</strain>
    </source>
</reference>
<evidence type="ECO:0000256" key="1">
    <source>
        <dbReference type="ARBA" id="ARBA00005979"/>
    </source>
</evidence>
<dbReference type="SUPFAM" id="SSF51395">
    <property type="entry name" value="FMN-linked oxidoreductases"/>
    <property type="match status" value="1"/>
</dbReference>
<dbReference type="STRING" id="1230097.A0A423WUU3"/>
<dbReference type="GO" id="GO:0016491">
    <property type="term" value="F:oxidoreductase activity"/>
    <property type="evidence" value="ECO:0007669"/>
    <property type="project" value="UniProtKB-KW"/>
</dbReference>